<evidence type="ECO:0000313" key="3">
    <source>
        <dbReference type="Proteomes" id="UP000001021"/>
    </source>
</evidence>
<evidence type="ECO:0000313" key="2">
    <source>
        <dbReference type="EMBL" id="CAI26859.1"/>
    </source>
</evidence>
<keyword evidence="1" id="KW-1133">Transmembrane helix</keyword>
<feature type="transmembrane region" description="Helical" evidence="1">
    <location>
        <begin position="37"/>
        <end position="58"/>
    </location>
</feature>
<dbReference type="HOGENOM" id="CLU_1452329_0_0_5"/>
<dbReference type="AlphaFoldDB" id="A0A0H3M113"/>
<dbReference type="EMBL" id="CR925678">
    <property type="protein sequence ID" value="CAI26859.1"/>
    <property type="molecule type" value="Genomic_DNA"/>
</dbReference>
<evidence type="ECO:0000256" key="1">
    <source>
        <dbReference type="SAM" id="Phobius"/>
    </source>
</evidence>
<organism evidence="2 3">
    <name type="scientific">Ehrlichia ruminantium (strain Welgevonden)</name>
    <dbReference type="NCBI Taxonomy" id="254945"/>
    <lineage>
        <taxon>Bacteria</taxon>
        <taxon>Pseudomonadati</taxon>
        <taxon>Pseudomonadota</taxon>
        <taxon>Alphaproteobacteria</taxon>
        <taxon>Rickettsiales</taxon>
        <taxon>Anaplasmataceae</taxon>
        <taxon>Ehrlichia</taxon>
    </lineage>
</organism>
<gene>
    <name evidence="2" type="ordered locus">ERWE_CDS_03650</name>
</gene>
<dbReference type="RefSeq" id="WP_011155039.1">
    <property type="nucleotide sequence ID" value="NC_005295.2"/>
</dbReference>
<dbReference type="GeneID" id="33058083"/>
<keyword evidence="3" id="KW-1185">Reference proteome</keyword>
<dbReference type="KEGG" id="erw:ERWE_CDS_03650"/>
<dbReference type="Proteomes" id="UP000001021">
    <property type="component" value="Chromosome"/>
</dbReference>
<keyword evidence="1" id="KW-0472">Membrane</keyword>
<keyword evidence="1" id="KW-0812">Transmembrane</keyword>
<name>A0A0H3M113_EHRRW</name>
<reference evidence="2 3" key="1">
    <citation type="journal article" date="2006" name="J. Bacteriol.">
        <title>Comparative genomic analysis of three strains of Ehrlichia ruminantium reveals an active process of genome size plasticity.</title>
        <authorList>
            <person name="Frutos R."/>
            <person name="Viari A."/>
            <person name="Ferraz C."/>
            <person name="Morgat A."/>
            <person name="Eychenie S."/>
            <person name="Kandassami Y."/>
            <person name="Chantal I."/>
            <person name="Bensaid A."/>
            <person name="Coissac E."/>
            <person name="Vachiery N."/>
            <person name="Demaille J."/>
            <person name="Martinez D."/>
        </authorList>
    </citation>
    <scope>NUCLEOTIDE SEQUENCE [LARGE SCALE GENOMIC DNA]</scope>
    <source>
        <strain evidence="2 3">Welgevonden</strain>
    </source>
</reference>
<protein>
    <submittedName>
        <fullName evidence="2">Uncharacterized protein</fullName>
    </submittedName>
</protein>
<sequence>MIKNHRKAIGCSSVLVIICATVGLVMSSVEDSMPANRLTMFVAIFTILLVAGFVALYSNYQDINYDKKLAILYSRGEDDEYKYVPRREKEKNNQFFPKLMNFLFRKETQSKSVDVDYELSDDNIVTSESPQTVGYSHEEKFARKGTEKNYGSIETTSHNFGNPDGKLAANSMIESAELDIKKSCIQRK</sequence>
<accession>A0A0H3M113</accession>
<proteinExistence type="predicted"/>
<dbReference type="KEGG" id="eru:Erum3580"/>